<gene>
    <name evidence="3" type="ordered locus">Rxyl_0007</name>
</gene>
<feature type="compositionally biased region" description="Basic residues" evidence="1">
    <location>
        <begin position="32"/>
        <end position="50"/>
    </location>
</feature>
<dbReference type="PANTHER" id="PTHR35811">
    <property type="entry name" value="SLR1870 PROTEIN"/>
    <property type="match status" value="1"/>
</dbReference>
<dbReference type="PANTHER" id="PTHR35811:SF1">
    <property type="entry name" value="HTH OST-TYPE DOMAIN-CONTAINING PROTEIN"/>
    <property type="match status" value="1"/>
</dbReference>
<reference evidence="3 4" key="1">
    <citation type="submission" date="2006-06" db="EMBL/GenBank/DDBJ databases">
        <title>Complete sequence of Rubrobacter xylanophilus DSM 9941.</title>
        <authorList>
            <consortium name="US DOE Joint Genome Institute"/>
            <person name="Copeland A."/>
            <person name="Lucas S."/>
            <person name="Lapidus A."/>
            <person name="Barry K."/>
            <person name="Detter J.C."/>
            <person name="Glavina del Rio T."/>
            <person name="Hammon N."/>
            <person name="Israni S."/>
            <person name="Dalin E."/>
            <person name="Tice H."/>
            <person name="Pitluck S."/>
            <person name="Munk A.C."/>
            <person name="Brettin T."/>
            <person name="Bruce D."/>
            <person name="Han C."/>
            <person name="Tapia R."/>
            <person name="Gilna P."/>
            <person name="Schmutz J."/>
            <person name="Larimer F."/>
            <person name="Land M."/>
            <person name="Hauser L."/>
            <person name="Kyrpides N."/>
            <person name="Lykidis A."/>
            <person name="da Costa M.S."/>
            <person name="Rainey F.A."/>
            <person name="Empadinhas N."/>
            <person name="Jolivet E."/>
            <person name="Battista J.R."/>
            <person name="Richardson P."/>
        </authorList>
    </citation>
    <scope>NUCLEOTIDE SEQUENCE [LARGE SCALE GENOMIC DNA]</scope>
    <source>
        <strain evidence="4">DSM 9941 / NBRC 16129 / PRD-1</strain>
    </source>
</reference>
<dbReference type="InterPro" id="IPR021139">
    <property type="entry name" value="NYN"/>
</dbReference>
<feature type="compositionally biased region" description="Gly residues" evidence="1">
    <location>
        <begin position="52"/>
        <end position="62"/>
    </location>
</feature>
<dbReference type="Gene3D" id="3.40.50.1010">
    <property type="entry name" value="5'-nuclease"/>
    <property type="match status" value="1"/>
</dbReference>
<dbReference type="Gene3D" id="3.30.420.610">
    <property type="entry name" value="LOTUS domain-like"/>
    <property type="match status" value="1"/>
</dbReference>
<dbReference type="PROSITE" id="PS51644">
    <property type="entry name" value="HTH_OST"/>
    <property type="match status" value="1"/>
</dbReference>
<evidence type="ECO:0000313" key="4">
    <source>
        <dbReference type="Proteomes" id="UP000006637"/>
    </source>
</evidence>
<dbReference type="Pfam" id="PF01936">
    <property type="entry name" value="NYN"/>
    <property type="match status" value="1"/>
</dbReference>
<evidence type="ECO:0000313" key="3">
    <source>
        <dbReference type="EMBL" id="ABG02988.1"/>
    </source>
</evidence>
<dbReference type="CDD" id="cd11297">
    <property type="entry name" value="PIN_LabA-like_N_1"/>
    <property type="match status" value="1"/>
</dbReference>
<sequence>MEGAHPDLRRGRRGAHGVARVLRLARRDGRPVHRGGRLRPPRGVLRRRRPGPLGGGRPGGGDALADGHKAPRPLQCLRRFAGRGPAGPRPLPNRESENTMPEDLAIFIDWENIYISTVSEYGAKPNVSAILEKAREYGRIVSATAYADWTDGEFRDAPPTLYSNGISPRYISARYFPGGKSQKRRTNSIDVMLAVECVDFLHNHPQVDTYVLVTGDGDFIPLVNLLRSRGKVVVVIGVSEATSYHLIESADHFISYASLLEEDRAARDRERRPKGKEIDPFRELVRAVEALKKGDKTRVLGQVKQQMIVQMGSFDERDHGFKKFKDFVVEAERRGLVKTVDEEFELHVYLPDEKIPEQLGADLASEEPQTDGRREGGAGFDLTEDLTPYELRTVCQSIAELRQPASMVEILSRLRELGERGELELSREEMVEVVEALLDAGYLNPVRERPYKGARADMTLYALDTESRQVRNILKEPAEAAAQSASR</sequence>
<dbReference type="InterPro" id="IPR041966">
    <property type="entry name" value="LOTUS-like"/>
</dbReference>
<dbReference type="STRING" id="266117.Rxyl_0007"/>
<proteinExistence type="predicted"/>
<dbReference type="GO" id="GO:0004540">
    <property type="term" value="F:RNA nuclease activity"/>
    <property type="evidence" value="ECO:0007669"/>
    <property type="project" value="InterPro"/>
</dbReference>
<evidence type="ECO:0000259" key="2">
    <source>
        <dbReference type="PROSITE" id="PS51644"/>
    </source>
</evidence>
<dbReference type="AlphaFoldDB" id="Q1B040"/>
<evidence type="ECO:0000256" key="1">
    <source>
        <dbReference type="SAM" id="MobiDB-lite"/>
    </source>
</evidence>
<feature type="domain" description="HTH OST-type" evidence="2">
    <location>
        <begin position="277"/>
        <end position="352"/>
    </location>
</feature>
<organism evidence="3 4">
    <name type="scientific">Rubrobacter xylanophilus (strain DSM 9941 / JCM 11954 / NBRC 16129 / PRD-1)</name>
    <dbReference type="NCBI Taxonomy" id="266117"/>
    <lineage>
        <taxon>Bacteria</taxon>
        <taxon>Bacillati</taxon>
        <taxon>Actinomycetota</taxon>
        <taxon>Rubrobacteria</taxon>
        <taxon>Rubrobacterales</taxon>
        <taxon>Rubrobacteraceae</taxon>
        <taxon>Rubrobacter</taxon>
    </lineage>
</organism>
<dbReference type="eggNOG" id="COG1432">
    <property type="taxonomic scope" value="Bacteria"/>
</dbReference>
<keyword evidence="4" id="KW-1185">Reference proteome</keyword>
<accession>Q1B040</accession>
<feature type="region of interest" description="Disordered" evidence="1">
    <location>
        <begin position="79"/>
        <end position="98"/>
    </location>
</feature>
<dbReference type="EMBL" id="CP000386">
    <property type="protein sequence ID" value="ABG02988.1"/>
    <property type="molecule type" value="Genomic_DNA"/>
</dbReference>
<dbReference type="InterPro" id="IPR025605">
    <property type="entry name" value="OST-HTH/LOTUS_dom"/>
</dbReference>
<feature type="region of interest" description="Disordered" evidence="1">
    <location>
        <begin position="1"/>
        <end position="69"/>
    </location>
</feature>
<protein>
    <recommendedName>
        <fullName evidence="2">HTH OST-type domain-containing protein</fullName>
    </recommendedName>
</protein>
<dbReference type="KEGG" id="rxy:Rxyl_0007"/>
<name>Q1B040_RUBXD</name>
<dbReference type="CDD" id="cd10146">
    <property type="entry name" value="LabA_like_C"/>
    <property type="match status" value="1"/>
</dbReference>
<dbReference type="HOGENOM" id="CLU_043947_0_0_11"/>
<dbReference type="Proteomes" id="UP000006637">
    <property type="component" value="Chromosome"/>
</dbReference>